<dbReference type="PRINTS" id="PR00449">
    <property type="entry name" value="RASTRNSFRMNG"/>
</dbReference>
<evidence type="ECO:0000256" key="9">
    <source>
        <dbReference type="ARBA" id="ARBA00081865"/>
    </source>
</evidence>
<feature type="region of interest" description="Disordered" evidence="10">
    <location>
        <begin position="178"/>
        <end position="200"/>
    </location>
</feature>
<organism evidence="11">
    <name type="scientific">Lotharella globosa</name>
    <dbReference type="NCBI Taxonomy" id="91324"/>
    <lineage>
        <taxon>Eukaryota</taxon>
        <taxon>Sar</taxon>
        <taxon>Rhizaria</taxon>
        <taxon>Cercozoa</taxon>
        <taxon>Chlorarachniophyceae</taxon>
        <taxon>Lotharella</taxon>
    </lineage>
</organism>
<keyword evidence="2" id="KW-0547">Nucleotide-binding</keyword>
<keyword evidence="5" id="KW-0449">Lipoprotein</keyword>
<keyword evidence="3" id="KW-0813">Transport</keyword>
<dbReference type="SMART" id="SM00177">
    <property type="entry name" value="ARF"/>
    <property type="match status" value="1"/>
</dbReference>
<dbReference type="PROSITE" id="PS51421">
    <property type="entry name" value="RAS"/>
    <property type="match status" value="1"/>
</dbReference>
<dbReference type="GO" id="GO:0005525">
    <property type="term" value="F:GTP binding"/>
    <property type="evidence" value="ECO:0007669"/>
    <property type="project" value="UniProtKB-KW"/>
</dbReference>
<name>A0A7S3Y9X0_9EUKA</name>
<dbReference type="AlphaFoldDB" id="A0A7S3Y9X0"/>
<dbReference type="GO" id="GO:0003924">
    <property type="term" value="F:GTPase activity"/>
    <property type="evidence" value="ECO:0007669"/>
    <property type="project" value="InterPro"/>
</dbReference>
<evidence type="ECO:0000256" key="2">
    <source>
        <dbReference type="ARBA" id="ARBA00022741"/>
    </source>
</evidence>
<comment type="similarity">
    <text evidence="1">Belongs to the small GTPase superfamily. Rab family.</text>
</comment>
<dbReference type="EMBL" id="HBIV01001641">
    <property type="protein sequence ID" value="CAE0645240.1"/>
    <property type="molecule type" value="Transcribed_RNA"/>
</dbReference>
<reference evidence="11" key="1">
    <citation type="submission" date="2021-01" db="EMBL/GenBank/DDBJ databases">
        <authorList>
            <person name="Corre E."/>
            <person name="Pelletier E."/>
            <person name="Niang G."/>
            <person name="Scheremetjew M."/>
            <person name="Finn R."/>
            <person name="Kale V."/>
            <person name="Holt S."/>
            <person name="Cochrane G."/>
            <person name="Meng A."/>
            <person name="Brown T."/>
            <person name="Cohen L."/>
        </authorList>
    </citation>
    <scope>NUCLEOTIDE SEQUENCE</scope>
    <source>
        <strain evidence="11">CCCM811</strain>
    </source>
</reference>
<dbReference type="InterPro" id="IPR050305">
    <property type="entry name" value="Small_GTPase_Rab"/>
</dbReference>
<evidence type="ECO:0000256" key="1">
    <source>
        <dbReference type="ARBA" id="ARBA00006270"/>
    </source>
</evidence>
<gene>
    <name evidence="11" type="ORF">LGLO00237_LOCUS1139</name>
</gene>
<evidence type="ECO:0000313" key="11">
    <source>
        <dbReference type="EMBL" id="CAE0645240.1"/>
    </source>
</evidence>
<evidence type="ECO:0000256" key="4">
    <source>
        <dbReference type="ARBA" id="ARBA00023134"/>
    </source>
</evidence>
<dbReference type="SMART" id="SM00175">
    <property type="entry name" value="RAB"/>
    <property type="match status" value="1"/>
</dbReference>
<dbReference type="PROSITE" id="PS51419">
    <property type="entry name" value="RAB"/>
    <property type="match status" value="1"/>
</dbReference>
<dbReference type="InterPro" id="IPR027417">
    <property type="entry name" value="P-loop_NTPase"/>
</dbReference>
<dbReference type="InterPro" id="IPR001806">
    <property type="entry name" value="Small_GTPase"/>
</dbReference>
<evidence type="ECO:0000256" key="6">
    <source>
        <dbReference type="ARBA" id="ARBA00023289"/>
    </source>
</evidence>
<evidence type="ECO:0000256" key="3">
    <source>
        <dbReference type="ARBA" id="ARBA00022927"/>
    </source>
</evidence>
<dbReference type="InterPro" id="IPR005225">
    <property type="entry name" value="Small_GTP-bd"/>
</dbReference>
<accession>A0A7S3Y9X0</accession>
<evidence type="ECO:0000256" key="7">
    <source>
        <dbReference type="ARBA" id="ARBA00053444"/>
    </source>
</evidence>
<proteinExistence type="inferred from homology"/>
<dbReference type="PROSITE" id="PS51420">
    <property type="entry name" value="RHO"/>
    <property type="match status" value="1"/>
</dbReference>
<dbReference type="CDD" id="cd00154">
    <property type="entry name" value="Rab"/>
    <property type="match status" value="1"/>
</dbReference>
<dbReference type="FunFam" id="3.40.50.300:FF:001018">
    <property type="entry name" value="Rab family GTPase"/>
    <property type="match status" value="1"/>
</dbReference>
<protein>
    <recommendedName>
        <fullName evidence="8">Ras-related protein Rab-1</fullName>
    </recommendedName>
    <alternativeName>
        <fullName evidence="9">Small GTP-binding protein rab1</fullName>
    </alternativeName>
</protein>
<dbReference type="Pfam" id="PF00071">
    <property type="entry name" value="Ras"/>
    <property type="match status" value="1"/>
</dbReference>
<sequence>MSKKERYVVRLLMLGDSGAGKSTLLLRYVQNGFEAEHMPTIGIDFRLKTIELDNKMIKVQVWDTAGQERFRTITHNYYRGAHGILLAYDVTKIDSFENIRKWISDVRTYAEENVNLVLIGNKCDLVDSRVVQRNRGEKLANEYGIPFFETSAKEDICVIEAFDSLVRTVCKRKFGEKKKKEEEKEVRLEQPGEKKSCCGK</sequence>
<dbReference type="SMART" id="SM00173">
    <property type="entry name" value="RAS"/>
    <property type="match status" value="1"/>
</dbReference>
<dbReference type="GO" id="GO:0015031">
    <property type="term" value="P:protein transport"/>
    <property type="evidence" value="ECO:0007669"/>
    <property type="project" value="UniProtKB-KW"/>
</dbReference>
<keyword evidence="6" id="KW-0636">Prenylation</keyword>
<dbReference type="Gene3D" id="3.40.50.300">
    <property type="entry name" value="P-loop containing nucleotide triphosphate hydrolases"/>
    <property type="match status" value="1"/>
</dbReference>
<dbReference type="PANTHER" id="PTHR47980">
    <property type="entry name" value="LD44762P"/>
    <property type="match status" value="1"/>
</dbReference>
<dbReference type="SMART" id="SM00176">
    <property type="entry name" value="RAN"/>
    <property type="match status" value="1"/>
</dbReference>
<keyword evidence="3" id="KW-0653">Protein transport</keyword>
<comment type="function">
    <text evidence="7">Protein transport. Probably involved in vesicular traffic from ER to Golgi.</text>
</comment>
<dbReference type="SUPFAM" id="SSF52540">
    <property type="entry name" value="P-loop containing nucleoside triphosphate hydrolases"/>
    <property type="match status" value="1"/>
</dbReference>
<evidence type="ECO:0000256" key="10">
    <source>
        <dbReference type="SAM" id="MobiDB-lite"/>
    </source>
</evidence>
<dbReference type="SMART" id="SM00174">
    <property type="entry name" value="RHO"/>
    <property type="match status" value="1"/>
</dbReference>
<evidence type="ECO:0000256" key="8">
    <source>
        <dbReference type="ARBA" id="ARBA00067099"/>
    </source>
</evidence>
<evidence type="ECO:0000256" key="5">
    <source>
        <dbReference type="ARBA" id="ARBA00023288"/>
    </source>
</evidence>
<keyword evidence="4" id="KW-0342">GTP-binding</keyword>
<dbReference type="NCBIfam" id="TIGR00231">
    <property type="entry name" value="small_GTP"/>
    <property type="match status" value="1"/>
</dbReference>